<protein>
    <submittedName>
        <fullName evidence="1">Uncharacterized protein</fullName>
    </submittedName>
</protein>
<comment type="caution">
    <text evidence="1">The sequence shown here is derived from an EMBL/GenBank/DDBJ whole genome shotgun (WGS) entry which is preliminary data.</text>
</comment>
<dbReference type="EMBL" id="BMYV01000001">
    <property type="protein sequence ID" value="GGX55687.1"/>
    <property type="molecule type" value="Genomic_DNA"/>
</dbReference>
<sequence>MYIRFISPVRPSARSVDYGLFQAIIACRDYDDYPKWLRSQVESEFEWFKTYLPSPDEKHFPDHQVRARAAHICWFRAEATGMVRRAFFIKALLNEIGCTIVVRKTNNPGQIIYSDKWQVVARPNKQTPIRWA</sequence>
<accession>A0A918K9G4</accession>
<evidence type="ECO:0000313" key="1">
    <source>
        <dbReference type="EMBL" id="GGX55687.1"/>
    </source>
</evidence>
<dbReference type="RefSeq" id="WP_189579714.1">
    <property type="nucleotide sequence ID" value="NZ_BMYV01000001.1"/>
</dbReference>
<dbReference type="Proteomes" id="UP000600865">
    <property type="component" value="Unassembled WGS sequence"/>
</dbReference>
<organism evidence="1 2">
    <name type="scientific">Litorimonas cladophorae</name>
    <dbReference type="NCBI Taxonomy" id="1220491"/>
    <lineage>
        <taxon>Bacteria</taxon>
        <taxon>Pseudomonadati</taxon>
        <taxon>Pseudomonadota</taxon>
        <taxon>Alphaproteobacteria</taxon>
        <taxon>Maricaulales</taxon>
        <taxon>Robiginitomaculaceae</taxon>
    </lineage>
</organism>
<name>A0A918K9G4_9PROT</name>
<gene>
    <name evidence="1" type="ORF">GCM10011309_00380</name>
</gene>
<keyword evidence="2" id="KW-1185">Reference proteome</keyword>
<evidence type="ECO:0000313" key="2">
    <source>
        <dbReference type="Proteomes" id="UP000600865"/>
    </source>
</evidence>
<dbReference type="AlphaFoldDB" id="A0A918K9G4"/>
<proteinExistence type="predicted"/>
<reference evidence="1 2" key="1">
    <citation type="journal article" date="2014" name="Int. J. Syst. Evol. Microbiol.">
        <title>Complete genome sequence of Corynebacterium casei LMG S-19264T (=DSM 44701T), isolated from a smear-ripened cheese.</title>
        <authorList>
            <consortium name="US DOE Joint Genome Institute (JGI-PGF)"/>
            <person name="Walter F."/>
            <person name="Albersmeier A."/>
            <person name="Kalinowski J."/>
            <person name="Ruckert C."/>
        </authorList>
    </citation>
    <scope>NUCLEOTIDE SEQUENCE [LARGE SCALE GENOMIC DNA]</scope>
    <source>
        <strain evidence="1 2">KCTC 23968</strain>
    </source>
</reference>